<protein>
    <recommendedName>
        <fullName evidence="1">FHOD1/3-like FH3 domain-containing protein</fullName>
    </recommendedName>
</protein>
<dbReference type="InterPro" id="IPR056771">
    <property type="entry name" value="FH3_FHOD1-3-like"/>
</dbReference>
<dbReference type="GO" id="GO:0005737">
    <property type="term" value="C:cytoplasm"/>
    <property type="evidence" value="ECO:0007669"/>
    <property type="project" value="TreeGrafter"/>
</dbReference>
<dbReference type="AlphaFoldDB" id="A0A3Q2XXQ0"/>
<dbReference type="PANTHER" id="PTHR45920:SF2">
    <property type="entry name" value="FH1_FH2 DOMAIN-CONTAINING PROTEIN 1"/>
    <property type="match status" value="1"/>
</dbReference>
<dbReference type="GO" id="GO:0005856">
    <property type="term" value="C:cytoskeleton"/>
    <property type="evidence" value="ECO:0007669"/>
    <property type="project" value="TreeGrafter"/>
</dbReference>
<dbReference type="GO" id="GO:0030866">
    <property type="term" value="P:cortical actin cytoskeleton organization"/>
    <property type="evidence" value="ECO:0007669"/>
    <property type="project" value="TreeGrafter"/>
</dbReference>
<dbReference type="Ensembl" id="ENSHCOT00000005771.1">
    <property type="protein sequence ID" value="ENSHCOP00000005196.1"/>
    <property type="gene ID" value="ENSHCOG00000006832.1"/>
</dbReference>
<dbReference type="InterPro" id="IPR011989">
    <property type="entry name" value="ARM-like"/>
</dbReference>
<reference evidence="2" key="1">
    <citation type="submission" date="2025-08" db="UniProtKB">
        <authorList>
            <consortium name="Ensembl"/>
        </authorList>
    </citation>
    <scope>IDENTIFICATION</scope>
</reference>
<dbReference type="SUPFAM" id="SSF48371">
    <property type="entry name" value="ARM repeat"/>
    <property type="match status" value="1"/>
</dbReference>
<dbReference type="GO" id="GO:0051015">
    <property type="term" value="F:actin filament binding"/>
    <property type="evidence" value="ECO:0007669"/>
    <property type="project" value="TreeGrafter"/>
</dbReference>
<dbReference type="GeneTree" id="ENSGT00940000154807"/>
<dbReference type="Gene3D" id="1.25.10.10">
    <property type="entry name" value="Leucine-rich Repeat Variant"/>
    <property type="match status" value="1"/>
</dbReference>
<dbReference type="Pfam" id="PF24959">
    <property type="entry name" value="FH3_FHOD1-3"/>
    <property type="match status" value="1"/>
</dbReference>
<evidence type="ECO:0000313" key="2">
    <source>
        <dbReference type="Ensembl" id="ENSHCOP00000005196.1"/>
    </source>
</evidence>
<evidence type="ECO:0000313" key="3">
    <source>
        <dbReference type="Proteomes" id="UP000264820"/>
    </source>
</evidence>
<organism evidence="2 3">
    <name type="scientific">Hippocampus comes</name>
    <name type="common">Tiger tail seahorse</name>
    <dbReference type="NCBI Taxonomy" id="109280"/>
    <lineage>
        <taxon>Eukaryota</taxon>
        <taxon>Metazoa</taxon>
        <taxon>Chordata</taxon>
        <taxon>Craniata</taxon>
        <taxon>Vertebrata</taxon>
        <taxon>Euteleostomi</taxon>
        <taxon>Actinopterygii</taxon>
        <taxon>Neopterygii</taxon>
        <taxon>Teleostei</taxon>
        <taxon>Neoteleostei</taxon>
        <taxon>Acanthomorphata</taxon>
        <taxon>Syngnathiaria</taxon>
        <taxon>Syngnathiformes</taxon>
        <taxon>Syngnathoidei</taxon>
        <taxon>Syngnathidae</taxon>
        <taxon>Hippocampus</taxon>
    </lineage>
</organism>
<evidence type="ECO:0000259" key="1">
    <source>
        <dbReference type="Pfam" id="PF24959"/>
    </source>
</evidence>
<dbReference type="STRING" id="109280.ENSHCOP00000005196"/>
<dbReference type="PANTHER" id="PTHR45920">
    <property type="entry name" value="FORMIN HOMOLOGY 2 DOMAIN CONTAINING, ISOFORM I"/>
    <property type="match status" value="1"/>
</dbReference>
<sequence>MLFVDGMNGVINHGETLEWLYTLTGSQSRLLVKTSLKLLIVFVEYKESNSPPLIRAVNAVDARRGTRPWSYVMDILHERTACDCELLVFAMTLVNKTLAALPDQDSFYDVTDCLESLEMEDLLLCACPPPPCNQSVWVTSSLYLCFYCHLMDVCVCVCVCVFCKRASCACRLAGDGQIG</sequence>
<dbReference type="Proteomes" id="UP000264820">
    <property type="component" value="Unplaced"/>
</dbReference>
<accession>A0A3Q2XXQ0</accession>
<dbReference type="InterPro" id="IPR016024">
    <property type="entry name" value="ARM-type_fold"/>
</dbReference>
<feature type="domain" description="FHOD1/3-like FH3" evidence="1">
    <location>
        <begin position="1"/>
        <end position="121"/>
    </location>
</feature>
<proteinExistence type="predicted"/>
<reference evidence="2" key="2">
    <citation type="submission" date="2025-09" db="UniProtKB">
        <authorList>
            <consortium name="Ensembl"/>
        </authorList>
    </citation>
    <scope>IDENTIFICATION</scope>
</reference>
<name>A0A3Q2XXQ0_HIPCM</name>
<keyword evidence="3" id="KW-1185">Reference proteome</keyword>